<keyword evidence="11" id="KW-0067">ATP-binding</keyword>
<dbReference type="Gene3D" id="1.10.8.750">
    <property type="entry name" value="Phosphoribosylformylglycinamidine synthase, linker domain"/>
    <property type="match status" value="1"/>
</dbReference>
<comment type="similarity">
    <text evidence="3">In the N-terminal section; belongs to the FGAMS family.</text>
</comment>
<dbReference type="GO" id="GO:0004642">
    <property type="term" value="F:phosphoribosylformylglycinamidine synthase activity"/>
    <property type="evidence" value="ECO:0007669"/>
    <property type="project" value="UniProtKB-EC"/>
</dbReference>
<dbReference type="NCBIfam" id="TIGR01735">
    <property type="entry name" value="FGAM_synt"/>
    <property type="match status" value="1"/>
</dbReference>
<dbReference type="PANTHER" id="PTHR10099:SF1">
    <property type="entry name" value="PHOSPHORIBOSYLFORMYLGLYCINAMIDINE SYNTHASE"/>
    <property type="match status" value="1"/>
</dbReference>
<dbReference type="PANTHER" id="PTHR10099">
    <property type="entry name" value="PHOSPHORIBOSYLFORMYLGLYCINAMIDINE SYNTHASE"/>
    <property type="match status" value="1"/>
</dbReference>
<comment type="pathway">
    <text evidence="2">Purine metabolism; IMP biosynthesis via de novo pathway; 5-amino-1-(5-phospho-D-ribosyl)imidazole from N(2)-formyl-N(1)-(5-phospho-D-ribosyl)glycinamide: step 1/2.</text>
</comment>
<dbReference type="FunFam" id="1.10.8.750:FF:000001">
    <property type="entry name" value="Putative phosphoribosylformylglycinamidine synthase"/>
    <property type="match status" value="1"/>
</dbReference>
<dbReference type="NCBIfam" id="NF003672">
    <property type="entry name" value="PRK05297.1"/>
    <property type="match status" value="1"/>
</dbReference>
<keyword evidence="23" id="KW-1185">Reference proteome</keyword>
<dbReference type="InterPro" id="IPR029062">
    <property type="entry name" value="Class_I_gatase-like"/>
</dbReference>
<evidence type="ECO:0000256" key="9">
    <source>
        <dbReference type="ARBA" id="ARBA00022741"/>
    </source>
</evidence>
<keyword evidence="13" id="KW-0315">Glutamine amidotransferase</keyword>
<dbReference type="InterPro" id="IPR036604">
    <property type="entry name" value="PurS-like_sf"/>
</dbReference>
<dbReference type="SUPFAM" id="SSF55326">
    <property type="entry name" value="PurM N-terminal domain-like"/>
    <property type="match status" value="2"/>
</dbReference>
<dbReference type="PROSITE" id="PS51273">
    <property type="entry name" value="GATASE_TYPE_1"/>
    <property type="match status" value="1"/>
</dbReference>
<feature type="domain" description="PurM-like C-terminal" evidence="18">
    <location>
        <begin position="862"/>
        <end position="996"/>
    </location>
</feature>
<dbReference type="FunFam" id="3.30.1330.10:FF:000010">
    <property type="entry name" value="Phosphoribosylformylglycinamidine synthase"/>
    <property type="match status" value="1"/>
</dbReference>
<dbReference type="CDD" id="cd02203">
    <property type="entry name" value="PurL_repeat1"/>
    <property type="match status" value="1"/>
</dbReference>
<keyword evidence="9" id="KW-0547">Nucleotide-binding</keyword>
<dbReference type="InterPro" id="IPR010073">
    <property type="entry name" value="PurL_large"/>
</dbReference>
<dbReference type="Pfam" id="PF18076">
    <property type="entry name" value="FGAR-AT_N"/>
    <property type="match status" value="1"/>
</dbReference>
<dbReference type="SUPFAM" id="SSF56042">
    <property type="entry name" value="PurM C-terminal domain-like"/>
    <property type="match status" value="2"/>
</dbReference>
<evidence type="ECO:0000256" key="11">
    <source>
        <dbReference type="ARBA" id="ARBA00022840"/>
    </source>
</evidence>
<keyword evidence="12" id="KW-0460">Magnesium</keyword>
<evidence type="ECO:0000256" key="15">
    <source>
        <dbReference type="ARBA" id="ARBA00032632"/>
    </source>
</evidence>
<dbReference type="Pfam" id="PF02769">
    <property type="entry name" value="AIRS_C"/>
    <property type="match status" value="2"/>
</dbReference>
<dbReference type="Gene3D" id="3.30.1330.10">
    <property type="entry name" value="PurM-like, N-terminal domain"/>
    <property type="match status" value="2"/>
</dbReference>
<dbReference type="CDD" id="cd02204">
    <property type="entry name" value="PurL_repeat2"/>
    <property type="match status" value="1"/>
</dbReference>
<evidence type="ECO:0000256" key="16">
    <source>
        <dbReference type="ARBA" id="ARBA00057317"/>
    </source>
</evidence>
<dbReference type="HAMAP" id="MF_00419">
    <property type="entry name" value="PurL_1"/>
    <property type="match status" value="1"/>
</dbReference>
<evidence type="ECO:0000256" key="13">
    <source>
        <dbReference type="ARBA" id="ARBA00022962"/>
    </source>
</evidence>
<dbReference type="Proteomes" id="UP001209878">
    <property type="component" value="Unassembled WGS sequence"/>
</dbReference>
<feature type="domain" description="Phosphoribosylformylglycinamidine synthase linker" evidence="19">
    <location>
        <begin position="197"/>
        <end position="246"/>
    </location>
</feature>
<dbReference type="InterPro" id="IPR041609">
    <property type="entry name" value="PurL_linker"/>
</dbReference>
<feature type="domain" description="FGAR-AT PurM N-terminal-like" evidence="21">
    <location>
        <begin position="690"/>
        <end position="843"/>
    </location>
</feature>
<dbReference type="SMART" id="SM01211">
    <property type="entry name" value="GATase_5"/>
    <property type="match status" value="1"/>
</dbReference>
<dbReference type="Pfam" id="PF18072">
    <property type="entry name" value="FGAR-AT_linker"/>
    <property type="match status" value="1"/>
</dbReference>
<dbReference type="InterPro" id="IPR040707">
    <property type="entry name" value="FGAR-AT_N"/>
</dbReference>
<dbReference type="FunFam" id="3.30.1330.10:FF:000007">
    <property type="entry name" value="Phosphoribosylformylglycinamidine synthase, putative"/>
    <property type="match status" value="1"/>
</dbReference>
<keyword evidence="5" id="KW-0963">Cytoplasm</keyword>
<keyword evidence="7" id="KW-0436">Ligase</keyword>
<dbReference type="Pfam" id="PF13507">
    <property type="entry name" value="GATase_5"/>
    <property type="match status" value="1"/>
</dbReference>
<evidence type="ECO:0000256" key="10">
    <source>
        <dbReference type="ARBA" id="ARBA00022755"/>
    </source>
</evidence>
<evidence type="ECO:0000313" key="22">
    <source>
        <dbReference type="EMBL" id="KAK2188411.1"/>
    </source>
</evidence>
<reference evidence="22" key="1">
    <citation type="journal article" date="2023" name="Mol. Biol. Evol.">
        <title>Third-Generation Sequencing Reveals the Adaptive Role of the Epigenome in Three Deep-Sea Polychaetes.</title>
        <authorList>
            <person name="Perez M."/>
            <person name="Aroh O."/>
            <person name="Sun Y."/>
            <person name="Lan Y."/>
            <person name="Juniper S.K."/>
            <person name="Young C.R."/>
            <person name="Angers B."/>
            <person name="Qian P.Y."/>
        </authorList>
    </citation>
    <scope>NUCLEOTIDE SEQUENCE</scope>
    <source>
        <strain evidence="22">R07B-5</strain>
    </source>
</reference>
<keyword evidence="6" id="KW-0597">Phosphoprotein</keyword>
<dbReference type="Gene3D" id="3.40.50.880">
    <property type="match status" value="1"/>
</dbReference>
<evidence type="ECO:0000256" key="14">
    <source>
        <dbReference type="ARBA" id="ARBA00029823"/>
    </source>
</evidence>
<keyword evidence="10" id="KW-0658">Purine biosynthesis</keyword>
<evidence type="ECO:0000259" key="18">
    <source>
        <dbReference type="Pfam" id="PF02769"/>
    </source>
</evidence>
<evidence type="ECO:0000256" key="12">
    <source>
        <dbReference type="ARBA" id="ARBA00022842"/>
    </source>
</evidence>
<dbReference type="SUPFAM" id="SSF82697">
    <property type="entry name" value="PurS-like"/>
    <property type="match status" value="1"/>
</dbReference>
<dbReference type="EMBL" id="JAODUO010000132">
    <property type="protein sequence ID" value="KAK2188411.1"/>
    <property type="molecule type" value="Genomic_DNA"/>
</dbReference>
<evidence type="ECO:0000313" key="23">
    <source>
        <dbReference type="Proteomes" id="UP001209878"/>
    </source>
</evidence>
<dbReference type="InterPro" id="IPR036676">
    <property type="entry name" value="PurM-like_C_sf"/>
</dbReference>
<evidence type="ECO:0000259" key="21">
    <source>
        <dbReference type="Pfam" id="PF22689"/>
    </source>
</evidence>
<evidence type="ECO:0000256" key="1">
    <source>
        <dbReference type="ARBA" id="ARBA00004496"/>
    </source>
</evidence>
<proteinExistence type="inferred from homology"/>
<gene>
    <name evidence="22" type="ORF">NP493_132g00013</name>
</gene>
<evidence type="ECO:0000256" key="8">
    <source>
        <dbReference type="ARBA" id="ARBA00022723"/>
    </source>
</evidence>
<comment type="caution">
    <text evidence="22">The sequence shown here is derived from an EMBL/GenBank/DDBJ whole genome shotgun (WGS) entry which is preliminary data.</text>
</comment>
<dbReference type="InterPro" id="IPR036921">
    <property type="entry name" value="PurM-like_N_sf"/>
</dbReference>
<evidence type="ECO:0000259" key="19">
    <source>
        <dbReference type="Pfam" id="PF18072"/>
    </source>
</evidence>
<evidence type="ECO:0000256" key="6">
    <source>
        <dbReference type="ARBA" id="ARBA00022553"/>
    </source>
</evidence>
<evidence type="ECO:0000256" key="7">
    <source>
        <dbReference type="ARBA" id="ARBA00022598"/>
    </source>
</evidence>
<dbReference type="GO" id="GO:0006189">
    <property type="term" value="P:'de novo' IMP biosynthetic process"/>
    <property type="evidence" value="ECO:0007669"/>
    <property type="project" value="InterPro"/>
</dbReference>
<name>A0AAD9P5J7_RIDPI</name>
<dbReference type="GO" id="GO:0005524">
    <property type="term" value="F:ATP binding"/>
    <property type="evidence" value="ECO:0007669"/>
    <property type="project" value="UniProtKB-KW"/>
</dbReference>
<sequence>MVVLCWYRRPALIGSQHHVTLDNLQSAVTKAYPITSLDTELCFYIELSGPVKELSEEEEKKLLWILQIPFEEILSKQTYLQPGSSKLKRLVEIGPRLNFSTAFSTNAVSICHSVGLSSVTRVEVSRRYLVTFGDTVASGPGGDTAIVTKDMEDSLVTSLHDRMTECRYASPITTFDLDIQPDAVYEVDVMGKGREALEKANLELGLAFDEWDINYYTDMFKKKLMRNPTSVECFDLAQSNSEHSRHWFFKGHLVVDGGDIDRSLFQMVTDTQKYSNPNNIIKFSDNSSGIEGFKTKQLYPLKPSAPSAFRELSDITRHIVFTAETHNFPTGVAPFPGATTGAGGRMRDVQSTGRGAHVIAGTAGYCFGNLHIPDYCLPWEDDNFVYPPNFARPLEIAIGASDGASDYGNKFGEPLLTGFARSFGLRLPNGERREWVKPIMFSGGIGALDHFHVTKETAQVGMDVVKVGGPVYRIGVGGGAASSIQVQGDNASDLDFGAVQRGDAEMEQKLNRVLRACIEMGQHNPICSIHDQGAGGNGNVLKEICDPAGAVIRVGAFQLADPTISLLELWGAEYQESDALLIRHEDAGILAKMGIREKCPVSFVGAISGSGKIQLDDDRSDESSLDGAKRQKIEPHYPVDLDLGLVLGSMPQKVFKLEHSALPLKKVTLPESLSVTDALERVLRLPAVASKRYLTNKVDRSVTGLVAQQQCVGPLHTPLADVAVVALSHFDTVGGATAVGEQPIKGLVDADCGARMSVGEALTNLVWARITSLKDVKCSGNWMWAAKLPGEGALLVDACRAMCDVMQALGVAIDGGKDSLSMAARVDTETVKAPGSLVVSVYAGCPDITATVTPDLKCPARSGGVLLYVPLCPGKHRLGGSALAQCYGQIGDTAPDLEDPDLFSRAFNVTQDCVKDGLLLAGHDVSDGGLIGSVLEMAFAGNCGVKVDIPAAATVAPIDVLFAEELGLIMEIEPSNEKTVLALFEAQDVTCHVIGSSSQVVDSNATVMVSVNGVCMLDAKMADLRDLWEETSFRLERRQCNTDCVEAEQQGLRNRRAPPFHLTFDPSEPGRIDSNGDAVLPPVSQRPLVAVIREEGSNGDREMVAAFHMAGFEVWDVNMHDLCSGAITLDKFRGIVFVGGFSYADVLGSAKGWAATLKFNSDVRAQFDSFYQRSDTFSLGVCNGCQLMALLGWVAPDSVKSTNGNTKEISSTAVEQGVHLTHNASQRFESRFCSVMIEESSAMMFKGMAGSTLGIWVAHGEGRMVFKNSELSNQVVTDHLSPLRFVDDSGLPTVVYPFNPNGTERGIAALCSRDGRHLAMMPHPERCVLPWQWPWMPVAWQHTMQSWSPWMTMFTNAYEWCQGHAN</sequence>
<dbReference type="GO" id="GO:0046872">
    <property type="term" value="F:metal ion binding"/>
    <property type="evidence" value="ECO:0007669"/>
    <property type="project" value="UniProtKB-KW"/>
</dbReference>
<organism evidence="22 23">
    <name type="scientific">Ridgeia piscesae</name>
    <name type="common">Tubeworm</name>
    <dbReference type="NCBI Taxonomy" id="27915"/>
    <lineage>
        <taxon>Eukaryota</taxon>
        <taxon>Metazoa</taxon>
        <taxon>Spiralia</taxon>
        <taxon>Lophotrochozoa</taxon>
        <taxon>Annelida</taxon>
        <taxon>Polychaeta</taxon>
        <taxon>Sedentaria</taxon>
        <taxon>Canalipalpata</taxon>
        <taxon>Sabellida</taxon>
        <taxon>Siboglinidae</taxon>
        <taxon>Ridgeia</taxon>
    </lineage>
</organism>
<dbReference type="Gene3D" id="3.90.650.10">
    <property type="entry name" value="PurM-like C-terminal domain"/>
    <property type="match status" value="2"/>
</dbReference>
<protein>
    <recommendedName>
        <fullName evidence="17">Phosphoribosylformylglycinamidine synthase</fullName>
        <ecNumber evidence="4">6.3.5.3</ecNumber>
    </recommendedName>
    <alternativeName>
        <fullName evidence="15">Formylglycinamide ribonucleotide amidotransferase</fullName>
    </alternativeName>
    <alternativeName>
        <fullName evidence="14">Formylglycinamide ribotide amidotransferase</fullName>
    </alternativeName>
</protein>
<evidence type="ECO:0000256" key="5">
    <source>
        <dbReference type="ARBA" id="ARBA00022490"/>
    </source>
</evidence>
<evidence type="ECO:0000256" key="2">
    <source>
        <dbReference type="ARBA" id="ARBA00004920"/>
    </source>
</evidence>
<dbReference type="Pfam" id="PF22689">
    <property type="entry name" value="FGAR-AT_PurM_N-like"/>
    <property type="match status" value="1"/>
</dbReference>
<dbReference type="SUPFAM" id="SSF52317">
    <property type="entry name" value="Class I glutamine amidotransferase-like"/>
    <property type="match status" value="1"/>
</dbReference>
<evidence type="ECO:0000256" key="17">
    <source>
        <dbReference type="ARBA" id="ARBA00071729"/>
    </source>
</evidence>
<evidence type="ECO:0000259" key="20">
    <source>
        <dbReference type="Pfam" id="PF18076"/>
    </source>
</evidence>
<dbReference type="EC" id="6.3.5.3" evidence="4"/>
<accession>A0AAD9P5J7</accession>
<evidence type="ECO:0000256" key="4">
    <source>
        <dbReference type="ARBA" id="ARBA00012747"/>
    </source>
</evidence>
<feature type="domain" description="PurM-like C-terminal" evidence="18">
    <location>
        <begin position="460"/>
        <end position="615"/>
    </location>
</feature>
<feature type="domain" description="Phosphoribosylformylglycinamidine synthase N-terminal" evidence="20">
    <location>
        <begin position="42"/>
        <end position="170"/>
    </location>
</feature>
<keyword evidence="8" id="KW-0479">Metal-binding</keyword>
<evidence type="ECO:0000256" key="3">
    <source>
        <dbReference type="ARBA" id="ARBA00008608"/>
    </source>
</evidence>
<dbReference type="InterPro" id="IPR010918">
    <property type="entry name" value="PurM-like_C_dom"/>
</dbReference>
<dbReference type="CDD" id="cd01740">
    <property type="entry name" value="GATase1_FGAR_AT"/>
    <property type="match status" value="1"/>
</dbReference>
<comment type="function">
    <text evidence="16">Phosphoribosylformylglycinamidine synthase involved in the purines biosynthetic pathway. Catalyzes the ATP-dependent conversion of formylglycinamide ribonucleotide (FGAR) and glutamine to yield formylglycinamidine ribonucleotide (FGAM) and glutamate.</text>
</comment>
<dbReference type="InterPro" id="IPR055181">
    <property type="entry name" value="FGAR-AT_PurM_N-like"/>
</dbReference>
<comment type="subcellular location">
    <subcellularLocation>
        <location evidence="1">Cytoplasm</location>
    </subcellularLocation>
</comment>
<dbReference type="GO" id="GO:0005737">
    <property type="term" value="C:cytoplasm"/>
    <property type="evidence" value="ECO:0007669"/>
    <property type="project" value="UniProtKB-SubCell"/>
</dbReference>
<dbReference type="SUPFAM" id="SSF109736">
    <property type="entry name" value="FGAM synthase PurL, linker domain"/>
    <property type="match status" value="1"/>
</dbReference>